<dbReference type="Gramene" id="OQU82328">
    <property type="protein sequence ID" value="OQU82328"/>
    <property type="gene ID" value="SORBI_3006G215750"/>
</dbReference>
<dbReference type="InParanoid" id="A0A1Z5RF09"/>
<dbReference type="Proteomes" id="UP000000768">
    <property type="component" value="Chromosome 6"/>
</dbReference>
<evidence type="ECO:0000313" key="1">
    <source>
        <dbReference type="EMBL" id="OQU82328.1"/>
    </source>
</evidence>
<proteinExistence type="predicted"/>
<dbReference type="EMBL" id="CM000765">
    <property type="protein sequence ID" value="OQU82328.1"/>
    <property type="molecule type" value="Genomic_DNA"/>
</dbReference>
<gene>
    <name evidence="1" type="ORF">SORBI_3006G215750</name>
</gene>
<organism evidence="1 2">
    <name type="scientific">Sorghum bicolor</name>
    <name type="common">Sorghum</name>
    <name type="synonym">Sorghum vulgare</name>
    <dbReference type="NCBI Taxonomy" id="4558"/>
    <lineage>
        <taxon>Eukaryota</taxon>
        <taxon>Viridiplantae</taxon>
        <taxon>Streptophyta</taxon>
        <taxon>Embryophyta</taxon>
        <taxon>Tracheophyta</taxon>
        <taxon>Spermatophyta</taxon>
        <taxon>Magnoliopsida</taxon>
        <taxon>Liliopsida</taxon>
        <taxon>Poales</taxon>
        <taxon>Poaceae</taxon>
        <taxon>PACMAD clade</taxon>
        <taxon>Panicoideae</taxon>
        <taxon>Andropogonodae</taxon>
        <taxon>Andropogoneae</taxon>
        <taxon>Sorghinae</taxon>
        <taxon>Sorghum</taxon>
    </lineage>
</organism>
<reference evidence="1 2" key="1">
    <citation type="journal article" date="2009" name="Nature">
        <title>The Sorghum bicolor genome and the diversification of grasses.</title>
        <authorList>
            <person name="Paterson A.H."/>
            <person name="Bowers J.E."/>
            <person name="Bruggmann R."/>
            <person name="Dubchak I."/>
            <person name="Grimwood J."/>
            <person name="Gundlach H."/>
            <person name="Haberer G."/>
            <person name="Hellsten U."/>
            <person name="Mitros T."/>
            <person name="Poliakov A."/>
            <person name="Schmutz J."/>
            <person name="Spannagl M."/>
            <person name="Tang H."/>
            <person name="Wang X."/>
            <person name="Wicker T."/>
            <person name="Bharti A.K."/>
            <person name="Chapman J."/>
            <person name="Feltus F.A."/>
            <person name="Gowik U."/>
            <person name="Grigoriev I.V."/>
            <person name="Lyons E."/>
            <person name="Maher C.A."/>
            <person name="Martis M."/>
            <person name="Narechania A."/>
            <person name="Otillar R.P."/>
            <person name="Penning B.W."/>
            <person name="Salamov A.A."/>
            <person name="Wang Y."/>
            <person name="Zhang L."/>
            <person name="Carpita N.C."/>
            <person name="Freeling M."/>
            <person name="Gingle A.R."/>
            <person name="Hash C.T."/>
            <person name="Keller B."/>
            <person name="Klein P."/>
            <person name="Kresovich S."/>
            <person name="McCann M.C."/>
            <person name="Ming R."/>
            <person name="Peterson D.G."/>
            <person name="Mehboob-ur-Rahman"/>
            <person name="Ware D."/>
            <person name="Westhoff P."/>
            <person name="Mayer K.F."/>
            <person name="Messing J."/>
            <person name="Rokhsar D.S."/>
        </authorList>
    </citation>
    <scope>NUCLEOTIDE SEQUENCE [LARGE SCALE GENOMIC DNA]</scope>
    <source>
        <strain evidence="2">cv. BTx623</strain>
    </source>
</reference>
<protein>
    <submittedName>
        <fullName evidence="1">Uncharacterized protein</fullName>
    </submittedName>
</protein>
<evidence type="ECO:0000313" key="2">
    <source>
        <dbReference type="Proteomes" id="UP000000768"/>
    </source>
</evidence>
<keyword evidence="2" id="KW-1185">Reference proteome</keyword>
<reference evidence="2" key="2">
    <citation type="journal article" date="2018" name="Plant J.">
        <title>The Sorghum bicolor reference genome: improved assembly, gene annotations, a transcriptome atlas, and signatures of genome organization.</title>
        <authorList>
            <person name="McCormick R.F."/>
            <person name="Truong S.K."/>
            <person name="Sreedasyam A."/>
            <person name="Jenkins J."/>
            <person name="Shu S."/>
            <person name="Sims D."/>
            <person name="Kennedy M."/>
            <person name="Amirebrahimi M."/>
            <person name="Weers B.D."/>
            <person name="McKinley B."/>
            <person name="Mattison A."/>
            <person name="Morishige D.T."/>
            <person name="Grimwood J."/>
            <person name="Schmutz J."/>
            <person name="Mullet J.E."/>
        </authorList>
    </citation>
    <scope>NUCLEOTIDE SEQUENCE [LARGE SCALE GENOMIC DNA]</scope>
    <source>
        <strain evidence="2">cv. BTx623</strain>
    </source>
</reference>
<dbReference type="AlphaFoldDB" id="A0A1Z5RF09"/>
<accession>A0A1Z5RF09</accession>
<name>A0A1Z5RF09_SORBI</name>
<sequence length="88" mass="9856">MKLMKDHCMYMFSSSSLFLCFYFIYTYCQLVPIIFLSVPVSEMIRGIYASNFINTVAGCFLVQKGHVQGRDQGVLGLGFGDTALPVQP</sequence>